<protein>
    <recommendedName>
        <fullName evidence="3">ASCH domain-containing protein</fullName>
    </recommendedName>
</protein>
<organism evidence="1 2">
    <name type="scientific">Bifidobacterium adolescentis</name>
    <dbReference type="NCBI Taxonomy" id="1680"/>
    <lineage>
        <taxon>Bacteria</taxon>
        <taxon>Bacillati</taxon>
        <taxon>Actinomycetota</taxon>
        <taxon>Actinomycetes</taxon>
        <taxon>Bifidobacteriales</taxon>
        <taxon>Bifidobacteriaceae</taxon>
        <taxon>Bifidobacterium</taxon>
    </lineage>
</organism>
<dbReference type="Proteomes" id="UP001206013">
    <property type="component" value="Unassembled WGS sequence"/>
</dbReference>
<dbReference type="RefSeq" id="WP_256134537.1">
    <property type="nucleotide sequence ID" value="NZ_JANFYM010000010.1"/>
</dbReference>
<dbReference type="AlphaFoldDB" id="A0AAW5JX14"/>
<evidence type="ECO:0008006" key="3">
    <source>
        <dbReference type="Google" id="ProtNLM"/>
    </source>
</evidence>
<dbReference type="EMBL" id="JANFYM010000010">
    <property type="protein sequence ID" value="MCQ4793510.1"/>
    <property type="molecule type" value="Genomic_DNA"/>
</dbReference>
<proteinExistence type="predicted"/>
<gene>
    <name evidence="1" type="ORF">NE692_08570</name>
</gene>
<evidence type="ECO:0000313" key="2">
    <source>
        <dbReference type="Proteomes" id="UP001206013"/>
    </source>
</evidence>
<accession>A0AAW5JX14</accession>
<evidence type="ECO:0000313" key="1">
    <source>
        <dbReference type="EMBL" id="MCQ4793510.1"/>
    </source>
</evidence>
<reference evidence="1" key="1">
    <citation type="submission" date="2022-06" db="EMBL/GenBank/DDBJ databases">
        <title>Isolation of gut microbiota from human fecal samples.</title>
        <authorList>
            <person name="Pamer E.G."/>
            <person name="Barat B."/>
            <person name="Waligurski E."/>
            <person name="Medina S."/>
            <person name="Paddock L."/>
            <person name="Mostad J."/>
        </authorList>
    </citation>
    <scope>NUCLEOTIDE SEQUENCE</scope>
    <source>
        <strain evidence="1">SL.1.01</strain>
    </source>
</reference>
<sequence length="100" mass="11960">MLTLPITRKWYDMILSGEKTEEYREVKPYYDSRFRRLFDMDESNNPTGLDEQPILFRNGYSHTSPSFTAICTLSKGEGRTEWGAEPHKRYWILNIHRIQK</sequence>
<name>A0AAW5JX14_BIFAD</name>
<comment type="caution">
    <text evidence="1">The sequence shown here is derived from an EMBL/GenBank/DDBJ whole genome shotgun (WGS) entry which is preliminary data.</text>
</comment>